<dbReference type="AlphaFoldDB" id="A0A0X3TD23"/>
<dbReference type="GO" id="GO:0003677">
    <property type="term" value="F:DNA binding"/>
    <property type="evidence" value="ECO:0007669"/>
    <property type="project" value="UniProtKB-KW"/>
</dbReference>
<dbReference type="SUPFAM" id="SSF46955">
    <property type="entry name" value="Putative DNA-binding domain"/>
    <property type="match status" value="1"/>
</dbReference>
<keyword evidence="3" id="KW-0238">DNA-binding</keyword>
<dbReference type="EMBL" id="LQBQ01000037">
    <property type="protein sequence ID" value="KUJ73682.1"/>
    <property type="molecule type" value="Genomic_DNA"/>
</dbReference>
<dbReference type="PROSITE" id="PS50937">
    <property type="entry name" value="HTH_MERR_2"/>
    <property type="match status" value="1"/>
</dbReference>
<keyword evidence="4" id="KW-0804">Transcription</keyword>
<gene>
    <name evidence="6" type="ORF">AVO45_13895</name>
</gene>
<dbReference type="InterPro" id="IPR000551">
    <property type="entry name" value="MerR-type_HTH_dom"/>
</dbReference>
<feature type="domain" description="HTH merR-type" evidence="5">
    <location>
        <begin position="1"/>
        <end position="70"/>
    </location>
</feature>
<protein>
    <submittedName>
        <fullName evidence="6">MerR family transcriptional regulator</fullName>
    </submittedName>
</protein>
<dbReference type="RefSeq" id="WP_068349420.1">
    <property type="nucleotide sequence ID" value="NZ_LQBQ01000037.1"/>
</dbReference>
<evidence type="ECO:0000256" key="1">
    <source>
        <dbReference type="ARBA" id="ARBA00022491"/>
    </source>
</evidence>
<evidence type="ECO:0000259" key="5">
    <source>
        <dbReference type="PROSITE" id="PS50937"/>
    </source>
</evidence>
<dbReference type="GO" id="GO:0003700">
    <property type="term" value="F:DNA-binding transcription factor activity"/>
    <property type="evidence" value="ECO:0007669"/>
    <property type="project" value="InterPro"/>
</dbReference>
<keyword evidence="2" id="KW-0805">Transcription regulation</keyword>
<dbReference type="Proteomes" id="UP000053791">
    <property type="component" value="Unassembled WGS sequence"/>
</dbReference>
<keyword evidence="7" id="KW-1185">Reference proteome</keyword>
<dbReference type="OrthoDB" id="9802944at2"/>
<sequence length="129" mass="14207">MFAIGEASRQSGVSIETIRYYEREGIVPPPERSANGRRIYSAEAIGRLKFLKNCRNLGFSLSDAKALLELSVGEYSDCDAVFRMGDRQLASTRKKIAELRRLEAALTELTANCSEGNTDCPMLDALRGG</sequence>
<organism evidence="6 7">
    <name type="scientific">Ruegeria marisrubri</name>
    <dbReference type="NCBI Taxonomy" id="1685379"/>
    <lineage>
        <taxon>Bacteria</taxon>
        <taxon>Pseudomonadati</taxon>
        <taxon>Pseudomonadota</taxon>
        <taxon>Alphaproteobacteria</taxon>
        <taxon>Rhodobacterales</taxon>
        <taxon>Roseobacteraceae</taxon>
        <taxon>Ruegeria</taxon>
    </lineage>
</organism>
<evidence type="ECO:0000313" key="7">
    <source>
        <dbReference type="Proteomes" id="UP000053791"/>
    </source>
</evidence>
<keyword evidence="1" id="KW-0678">Repressor</keyword>
<dbReference type="STRING" id="1685379.AVO45_13895"/>
<dbReference type="PROSITE" id="PS00552">
    <property type="entry name" value="HTH_MERR_1"/>
    <property type="match status" value="1"/>
</dbReference>
<comment type="caution">
    <text evidence="6">The sequence shown here is derived from an EMBL/GenBank/DDBJ whole genome shotgun (WGS) entry which is preliminary data.</text>
</comment>
<dbReference type="Pfam" id="PF13411">
    <property type="entry name" value="MerR_1"/>
    <property type="match status" value="1"/>
</dbReference>
<proteinExistence type="predicted"/>
<dbReference type="InterPro" id="IPR009061">
    <property type="entry name" value="DNA-bd_dom_put_sf"/>
</dbReference>
<dbReference type="PANTHER" id="PTHR30204:SF69">
    <property type="entry name" value="MERR-FAMILY TRANSCRIPTIONAL REGULATOR"/>
    <property type="match status" value="1"/>
</dbReference>
<name>A0A0X3TD23_9RHOB</name>
<evidence type="ECO:0000256" key="2">
    <source>
        <dbReference type="ARBA" id="ARBA00023015"/>
    </source>
</evidence>
<reference evidence="6 7" key="1">
    <citation type="submission" date="2015-12" db="EMBL/GenBank/DDBJ databases">
        <authorList>
            <person name="Shamseldin A."/>
            <person name="Moawad H."/>
            <person name="Abd El-Rahim W.M."/>
            <person name="Sadowsky M.J."/>
        </authorList>
    </citation>
    <scope>NUCLEOTIDE SEQUENCE [LARGE SCALE GENOMIC DNA]</scope>
    <source>
        <strain evidence="6 7">ZGT118</strain>
    </source>
</reference>
<dbReference type="SMART" id="SM00422">
    <property type="entry name" value="HTH_MERR"/>
    <property type="match status" value="1"/>
</dbReference>
<evidence type="ECO:0000313" key="6">
    <source>
        <dbReference type="EMBL" id="KUJ73682.1"/>
    </source>
</evidence>
<dbReference type="InterPro" id="IPR047057">
    <property type="entry name" value="MerR_fam"/>
</dbReference>
<evidence type="ECO:0000256" key="3">
    <source>
        <dbReference type="ARBA" id="ARBA00023125"/>
    </source>
</evidence>
<dbReference type="PRINTS" id="PR00040">
    <property type="entry name" value="HTHMERR"/>
</dbReference>
<evidence type="ECO:0000256" key="4">
    <source>
        <dbReference type="ARBA" id="ARBA00023163"/>
    </source>
</evidence>
<dbReference type="PANTHER" id="PTHR30204">
    <property type="entry name" value="REDOX-CYCLING DRUG-SENSING TRANSCRIPTIONAL ACTIVATOR SOXR"/>
    <property type="match status" value="1"/>
</dbReference>
<accession>A0A0X3TD23</accession>
<dbReference type="Gene3D" id="1.10.1660.10">
    <property type="match status" value="1"/>
</dbReference>